<dbReference type="PANTHER" id="PTHR47027">
    <property type="entry name" value="REVERSE TRANSCRIPTASE DOMAIN-CONTAINING PROTEIN"/>
    <property type="match status" value="1"/>
</dbReference>
<dbReference type="InterPro" id="IPR043502">
    <property type="entry name" value="DNA/RNA_pol_sf"/>
</dbReference>
<dbReference type="CDD" id="cd01650">
    <property type="entry name" value="RT_nLTR_like"/>
    <property type="match status" value="1"/>
</dbReference>
<dbReference type="PANTHER" id="PTHR47027:SF20">
    <property type="entry name" value="REVERSE TRANSCRIPTASE-LIKE PROTEIN WITH RNA-DIRECTED DNA POLYMERASE DOMAIN"/>
    <property type="match status" value="1"/>
</dbReference>
<evidence type="ECO:0000259" key="1">
    <source>
        <dbReference type="Pfam" id="PF00078"/>
    </source>
</evidence>
<name>A0A8B8FH36_9HEMI</name>
<evidence type="ECO:0000313" key="3">
    <source>
        <dbReference type="RefSeq" id="XP_025409836.1"/>
    </source>
</evidence>
<evidence type="ECO:0000313" key="2">
    <source>
        <dbReference type="Proteomes" id="UP000694846"/>
    </source>
</evidence>
<dbReference type="Gene3D" id="3.60.10.10">
    <property type="entry name" value="Endonuclease/exonuclease/phosphatase"/>
    <property type="match status" value="1"/>
</dbReference>
<dbReference type="AlphaFoldDB" id="A0A8B8FH36"/>
<dbReference type="Proteomes" id="UP000694846">
    <property type="component" value="Unplaced"/>
</dbReference>
<keyword evidence="2" id="KW-1185">Reference proteome</keyword>
<gene>
    <name evidence="3" type="primary">LOC112683148</name>
</gene>
<dbReference type="SUPFAM" id="SSF56672">
    <property type="entry name" value="DNA/RNA polymerases"/>
    <property type="match status" value="1"/>
</dbReference>
<dbReference type="InterPro" id="IPR036691">
    <property type="entry name" value="Endo/exonu/phosph_ase_sf"/>
</dbReference>
<dbReference type="RefSeq" id="XP_025409836.1">
    <property type="nucleotide sequence ID" value="XM_025554051.1"/>
</dbReference>
<organism evidence="2 3">
    <name type="scientific">Sipha flava</name>
    <name type="common">yellow sugarcane aphid</name>
    <dbReference type="NCBI Taxonomy" id="143950"/>
    <lineage>
        <taxon>Eukaryota</taxon>
        <taxon>Metazoa</taxon>
        <taxon>Ecdysozoa</taxon>
        <taxon>Arthropoda</taxon>
        <taxon>Hexapoda</taxon>
        <taxon>Insecta</taxon>
        <taxon>Pterygota</taxon>
        <taxon>Neoptera</taxon>
        <taxon>Paraneoptera</taxon>
        <taxon>Hemiptera</taxon>
        <taxon>Sternorrhyncha</taxon>
        <taxon>Aphidomorpha</taxon>
        <taxon>Aphidoidea</taxon>
        <taxon>Aphididae</taxon>
        <taxon>Sipha</taxon>
    </lineage>
</organism>
<dbReference type="SUPFAM" id="SSF56219">
    <property type="entry name" value="DNase I-like"/>
    <property type="match status" value="1"/>
</dbReference>
<feature type="domain" description="Reverse transcriptase" evidence="1">
    <location>
        <begin position="391"/>
        <end position="486"/>
    </location>
</feature>
<proteinExistence type="predicted"/>
<protein>
    <submittedName>
        <fullName evidence="3">Uncharacterized protein LOC112683148</fullName>
    </submittedName>
</protein>
<reference evidence="3" key="1">
    <citation type="submission" date="2025-08" db="UniProtKB">
        <authorList>
            <consortium name="RefSeq"/>
        </authorList>
    </citation>
    <scope>IDENTIFICATION</scope>
    <source>
        <tissue evidence="3">Whole body</tissue>
    </source>
</reference>
<accession>A0A8B8FH36</accession>
<dbReference type="Pfam" id="PF00078">
    <property type="entry name" value="RVT_1"/>
    <property type="match status" value="1"/>
</dbReference>
<sequence>MENGKNGLSFGTWNIRTLFKPGAVQCLVEEIERYKLGVVGLQEIRWDVPPVREFKSINPRISVLTIEAQYFNISFVNGHAPTEEKPQEEKDEFYGNLEHTLNEIPRNRIRIVVRASAESNMPLTSAPKIVEWTAATIVLEDFNAKLGKENIFRSTVGIHSLHDVTSENGFRLIDFASGGGLIAPNGRYVSQIDHVLINTRFKNCIHDVKSVRGADCDSDHYLVKGKLKVKLKKLIHSKGTLVDRFDVNKLKNTDICEFFKQQLHDTINSLSLNINQEETIDIKWKMLKDTIQTVTDTVIGKQKRTRKPWFNNSCKEAFNRRKEARTQLVNDPTNREKAMVYKERQKETKSVWHKERLPKDRGTSLICPIHKKNDPQECSDATFLCNVCWGIALLDTTCKVLAYCILDRVRPIADNLLGDYQGGFRPNRSTTDQIFVIRQILQKSWKYNKDVHILFVDFKKAYDSIHRESLVNILKEFRFPSKIVNKSLPVP</sequence>
<dbReference type="OrthoDB" id="425681at2759"/>
<dbReference type="InterPro" id="IPR000477">
    <property type="entry name" value="RT_dom"/>
</dbReference>
<dbReference type="GO" id="GO:0071897">
    <property type="term" value="P:DNA biosynthetic process"/>
    <property type="evidence" value="ECO:0007669"/>
    <property type="project" value="UniProtKB-ARBA"/>
</dbReference>
<dbReference type="GeneID" id="112683148"/>